<dbReference type="AlphaFoldDB" id="A0A919RDU8"/>
<keyword evidence="2" id="KW-0472">Membrane</keyword>
<feature type="transmembrane region" description="Helical" evidence="2">
    <location>
        <begin position="59"/>
        <end position="79"/>
    </location>
</feature>
<organism evidence="3 4">
    <name type="scientific">Sinosporangium siamense</name>
    <dbReference type="NCBI Taxonomy" id="1367973"/>
    <lineage>
        <taxon>Bacteria</taxon>
        <taxon>Bacillati</taxon>
        <taxon>Actinomycetota</taxon>
        <taxon>Actinomycetes</taxon>
        <taxon>Streptosporangiales</taxon>
        <taxon>Streptosporangiaceae</taxon>
        <taxon>Sinosporangium</taxon>
    </lineage>
</organism>
<keyword evidence="2" id="KW-0812">Transmembrane</keyword>
<accession>A0A919RDU8</accession>
<evidence type="ECO:0000313" key="3">
    <source>
        <dbReference type="EMBL" id="GII92076.1"/>
    </source>
</evidence>
<evidence type="ECO:0000313" key="4">
    <source>
        <dbReference type="Proteomes" id="UP000606172"/>
    </source>
</evidence>
<reference evidence="3" key="1">
    <citation type="submission" date="2021-01" db="EMBL/GenBank/DDBJ databases">
        <title>Whole genome shotgun sequence of Sinosporangium siamense NBRC 109515.</title>
        <authorList>
            <person name="Komaki H."/>
            <person name="Tamura T."/>
        </authorList>
    </citation>
    <scope>NUCLEOTIDE SEQUENCE</scope>
    <source>
        <strain evidence="3">NBRC 109515</strain>
    </source>
</reference>
<evidence type="ECO:0008006" key="5">
    <source>
        <dbReference type="Google" id="ProtNLM"/>
    </source>
</evidence>
<feature type="region of interest" description="Disordered" evidence="1">
    <location>
        <begin position="315"/>
        <end position="340"/>
    </location>
</feature>
<gene>
    <name evidence="3" type="ORF">Ssi02_23070</name>
</gene>
<dbReference type="EMBL" id="BOOW01000013">
    <property type="protein sequence ID" value="GII92076.1"/>
    <property type="molecule type" value="Genomic_DNA"/>
</dbReference>
<dbReference type="Proteomes" id="UP000606172">
    <property type="component" value="Unassembled WGS sequence"/>
</dbReference>
<comment type="caution">
    <text evidence="3">The sequence shown here is derived from an EMBL/GenBank/DDBJ whole genome shotgun (WGS) entry which is preliminary data.</text>
</comment>
<keyword evidence="4" id="KW-1185">Reference proteome</keyword>
<dbReference type="NCBIfam" id="NF038083">
    <property type="entry name" value="CU044_5270_fam"/>
    <property type="match status" value="1"/>
</dbReference>
<dbReference type="InterPro" id="IPR047789">
    <property type="entry name" value="CU044_5270-like"/>
</dbReference>
<evidence type="ECO:0000256" key="2">
    <source>
        <dbReference type="SAM" id="Phobius"/>
    </source>
</evidence>
<proteinExistence type="predicted"/>
<evidence type="ECO:0000256" key="1">
    <source>
        <dbReference type="SAM" id="MobiDB-lite"/>
    </source>
</evidence>
<name>A0A919RDU8_9ACTN</name>
<feature type="compositionally biased region" description="Basic and acidic residues" evidence="1">
    <location>
        <begin position="315"/>
        <end position="332"/>
    </location>
</feature>
<sequence>MDEMDAVRSLWAGTPEGSAKDLATARASLLRTCQSTPERQEQPRPSPRRRLFGRMWRRGLPRLATAAGLAGAVAAAVLVHQGNLMGPATPANAKELFALAAAATEGQPDLRPRPDQYVRTSSLVAAGLMMRRSDGQWAEALQVRREERWVPAEAGLPMLQREETLSTSPADKDRPLPAHITKALSKREGVVEDILYSTSCKDAPDATLSFLRLHTWPTEVEALSQRVRAVAARRPSPAHTRLWATLSELIRLSAARPSLTGALYQVAAGVDGVTLVRDAVDVAGRVGVAAAFDDGEGTRYELIFDRETYRYLGEREVPTGDRAPRGPAREVPRTQSPSGSAVMGVEVVDRLPKLSADASRMTIPC</sequence>
<protein>
    <recommendedName>
        <fullName evidence="5">CU044_5270 family protein</fullName>
    </recommendedName>
</protein>
<keyword evidence="2" id="KW-1133">Transmembrane helix</keyword>
<dbReference type="RefSeq" id="WP_204024571.1">
    <property type="nucleotide sequence ID" value="NZ_BOOW01000013.1"/>
</dbReference>